<evidence type="ECO:0000313" key="3">
    <source>
        <dbReference type="Proteomes" id="UP000087766"/>
    </source>
</evidence>
<dbReference type="Gene3D" id="3.10.590.10">
    <property type="entry name" value="ph1033 like domains"/>
    <property type="match status" value="1"/>
</dbReference>
<name>A0A3Q0F3N4_VIGRR</name>
<dbReference type="STRING" id="3916.A0A3Q0F3N4"/>
<dbReference type="GO" id="GO:0061157">
    <property type="term" value="P:mRNA destabilization"/>
    <property type="evidence" value="ECO:0007669"/>
    <property type="project" value="TreeGrafter"/>
</dbReference>
<dbReference type="GO" id="GO:1990247">
    <property type="term" value="F:N6-methyladenosine-containing RNA reader activity"/>
    <property type="evidence" value="ECO:0007669"/>
    <property type="project" value="UniProtKB-UniRule"/>
</dbReference>
<reference evidence="3" key="1">
    <citation type="journal article" date="2014" name="Nat. Commun.">
        <title>Genome sequence of mungbean and insights into evolution within Vigna species.</title>
        <authorList>
            <person name="Kang Y.J."/>
            <person name="Kim S.K."/>
            <person name="Kim M.Y."/>
            <person name="Lestari P."/>
            <person name="Kim K.H."/>
            <person name="Ha B.K."/>
            <person name="Jun T.H."/>
            <person name="Hwang W.J."/>
            <person name="Lee T."/>
            <person name="Lee J."/>
            <person name="Shim S."/>
            <person name="Yoon M.Y."/>
            <person name="Jang Y.E."/>
            <person name="Han K.S."/>
            <person name="Taeprayoon P."/>
            <person name="Yoon N."/>
            <person name="Somta P."/>
            <person name="Tanya P."/>
            <person name="Kim K.S."/>
            <person name="Gwag J.G."/>
            <person name="Moon J.K."/>
            <person name="Lee Y.H."/>
            <person name="Park B.S."/>
            <person name="Bombarely A."/>
            <person name="Doyle J.J."/>
            <person name="Jackson S.A."/>
            <person name="Schafleitner R."/>
            <person name="Srinives P."/>
            <person name="Varshney R.K."/>
            <person name="Lee S.H."/>
        </authorList>
    </citation>
    <scope>NUCLEOTIDE SEQUENCE [LARGE SCALE GENOMIC DNA]</scope>
    <source>
        <strain evidence="3">cv. VC1973A</strain>
    </source>
</reference>
<dbReference type="PANTHER" id="PTHR12357:SF99">
    <property type="entry name" value="YTH DOMAIN-CONTAINING PROTEIN ECT2-RELATED"/>
    <property type="match status" value="1"/>
</dbReference>
<comment type="similarity">
    <text evidence="1">Belongs to the YTHDF family.</text>
</comment>
<accession>A0A3Q0F3N4</accession>
<dbReference type="OrthoDB" id="1708397at2759"/>
<dbReference type="RefSeq" id="XP_022638543.1">
    <property type="nucleotide sequence ID" value="XM_022782822.1"/>
</dbReference>
<dbReference type="CDD" id="cd21134">
    <property type="entry name" value="YTH"/>
    <property type="match status" value="1"/>
</dbReference>
<dbReference type="Pfam" id="PF04146">
    <property type="entry name" value="YTH"/>
    <property type="match status" value="1"/>
</dbReference>
<protein>
    <recommendedName>
        <fullName evidence="1">YTH domain-containing family protein</fullName>
    </recommendedName>
</protein>
<dbReference type="GeneID" id="106766648"/>
<comment type="function">
    <text evidence="1">Specifically recognizes and binds N6-methyladenosine (m6A)-containing RNAs, and regulates mRNA stability. M6A is a modification present at internal sites of mRNAs and some non-coding RNAs and plays a role in mRNA stability and processing.</text>
</comment>
<dbReference type="KEGG" id="vra:106766648"/>
<feature type="domain" description="YTH" evidence="2">
    <location>
        <begin position="110"/>
        <end position="202"/>
    </location>
</feature>
<proteinExistence type="inferred from homology"/>
<keyword evidence="1" id="KW-0694">RNA-binding</keyword>
<organism evidence="3 4">
    <name type="scientific">Vigna radiata var. radiata</name>
    <name type="common">Mung bean</name>
    <name type="synonym">Phaseolus aureus</name>
    <dbReference type="NCBI Taxonomy" id="3916"/>
    <lineage>
        <taxon>Eukaryota</taxon>
        <taxon>Viridiplantae</taxon>
        <taxon>Streptophyta</taxon>
        <taxon>Embryophyta</taxon>
        <taxon>Tracheophyta</taxon>
        <taxon>Spermatophyta</taxon>
        <taxon>Magnoliopsida</taxon>
        <taxon>eudicotyledons</taxon>
        <taxon>Gunneridae</taxon>
        <taxon>Pentapetalae</taxon>
        <taxon>rosids</taxon>
        <taxon>fabids</taxon>
        <taxon>Fabales</taxon>
        <taxon>Fabaceae</taxon>
        <taxon>Papilionoideae</taxon>
        <taxon>50 kb inversion clade</taxon>
        <taxon>NPAAA clade</taxon>
        <taxon>indigoferoid/millettioid clade</taxon>
        <taxon>Phaseoleae</taxon>
        <taxon>Vigna</taxon>
    </lineage>
</organism>
<dbReference type="PROSITE" id="PS50882">
    <property type="entry name" value="YTH"/>
    <property type="match status" value="1"/>
</dbReference>
<sequence length="202" mass="23123">MSEEKNEDTRTDGRAWVGVDKAWVAVDTPNGRTWLAFDTEYRGRSGFFSYGNELNRGMRAKSGKNQHAFAPAFPVMKQQDLPASLSKETTIVPDREKYNQPDFLKECADAKFFVIKSYNEDNIHKSIKYNMWVSTKKGNKKLDVAYQEAQQRPGRCPVFLFFSVNTSCQFVGLAEMIRPVKDVSNNLLRHVTLENNKNKPVT</sequence>
<dbReference type="PANTHER" id="PTHR12357">
    <property type="entry name" value="YTH YT521-B HOMOLOGY DOMAIN-CONTAINING"/>
    <property type="match status" value="1"/>
</dbReference>
<dbReference type="GO" id="GO:0005737">
    <property type="term" value="C:cytoplasm"/>
    <property type="evidence" value="ECO:0007669"/>
    <property type="project" value="TreeGrafter"/>
</dbReference>
<evidence type="ECO:0000259" key="2">
    <source>
        <dbReference type="PROSITE" id="PS50882"/>
    </source>
</evidence>
<evidence type="ECO:0000313" key="4">
    <source>
        <dbReference type="RefSeq" id="XP_022638543.1"/>
    </source>
</evidence>
<keyword evidence="3" id="KW-1185">Reference proteome</keyword>
<dbReference type="InterPro" id="IPR045168">
    <property type="entry name" value="YTH_prot"/>
</dbReference>
<dbReference type="InterPro" id="IPR007275">
    <property type="entry name" value="YTH_domain"/>
</dbReference>
<gene>
    <name evidence="4" type="primary">LOC106766648</name>
</gene>
<evidence type="ECO:0000256" key="1">
    <source>
        <dbReference type="RuleBase" id="RU369095"/>
    </source>
</evidence>
<dbReference type="Proteomes" id="UP000087766">
    <property type="component" value="Chromosome 7"/>
</dbReference>
<dbReference type="GO" id="GO:0003729">
    <property type="term" value="F:mRNA binding"/>
    <property type="evidence" value="ECO:0007669"/>
    <property type="project" value="UniProtKB-UniRule"/>
</dbReference>
<reference evidence="4" key="2">
    <citation type="submission" date="2025-08" db="UniProtKB">
        <authorList>
            <consortium name="RefSeq"/>
        </authorList>
    </citation>
    <scope>IDENTIFICATION</scope>
    <source>
        <tissue evidence="4">Leaf</tissue>
    </source>
</reference>
<dbReference type="AlphaFoldDB" id="A0A3Q0F3N4"/>